<evidence type="ECO:0000256" key="4">
    <source>
        <dbReference type="ARBA" id="ARBA00022679"/>
    </source>
</evidence>
<reference evidence="8" key="2">
    <citation type="submission" date="2025-08" db="UniProtKB">
        <authorList>
            <consortium name="Ensembl"/>
        </authorList>
    </citation>
    <scope>IDENTIFICATION</scope>
</reference>
<evidence type="ECO:0000259" key="7">
    <source>
        <dbReference type="Pfam" id="PF00685"/>
    </source>
</evidence>
<gene>
    <name evidence="8" type="primary">LOC114790707</name>
</gene>
<keyword evidence="9" id="KW-1185">Reference proteome</keyword>
<dbReference type="Gene3D" id="3.40.50.300">
    <property type="entry name" value="P-loop containing nucleotide triphosphate hydrolases"/>
    <property type="match status" value="1"/>
</dbReference>
<dbReference type="InterPro" id="IPR000863">
    <property type="entry name" value="Sulfotransferase_dom"/>
</dbReference>
<sequence>MAESLDTGNVKNYELFQCEGFRLISSIHSAEEVEQIKNWEVRDSDIFGVTYPKSGTIWLQQILILIEAKGDLTATKDENNLTRVPWIEVIGGEKKFLLEPSPRLRITHLPYSLLPAGLKQKKGKVIYVARNPKDVLVSFYHFHDFGVFLETPKDFNDFYEKFMDGQVFGSSWFEHIKAYHTHRDEMNFLYITYEEMIQDLRSVVKRICAFLEKDLTDLEIDNVVEHSRFDSMRHNNKANYRTVSDQIFNHKKGTFLRKGTLVPGDWKNHFTVAQSEHFDKVFKEEMKDIPLFFSWDITPKKSIIWKSDLSSQPTTPERTQNNFFH</sequence>
<evidence type="ECO:0000256" key="1">
    <source>
        <dbReference type="ARBA" id="ARBA00004496"/>
    </source>
</evidence>
<dbReference type="GeneTree" id="ENSGT00940000156772"/>
<dbReference type="GO" id="GO:0005737">
    <property type="term" value="C:cytoplasm"/>
    <property type="evidence" value="ECO:0007669"/>
    <property type="project" value="UniProtKB-SubCell"/>
</dbReference>
<organism evidence="8 9">
    <name type="scientific">Denticeps clupeoides</name>
    <name type="common">denticle herring</name>
    <dbReference type="NCBI Taxonomy" id="299321"/>
    <lineage>
        <taxon>Eukaryota</taxon>
        <taxon>Metazoa</taxon>
        <taxon>Chordata</taxon>
        <taxon>Craniata</taxon>
        <taxon>Vertebrata</taxon>
        <taxon>Euteleostomi</taxon>
        <taxon>Actinopterygii</taxon>
        <taxon>Neopterygii</taxon>
        <taxon>Teleostei</taxon>
        <taxon>Clupei</taxon>
        <taxon>Clupeiformes</taxon>
        <taxon>Denticipitoidei</taxon>
        <taxon>Denticipitidae</taxon>
        <taxon>Denticeps</taxon>
    </lineage>
</organism>
<evidence type="ECO:0000256" key="2">
    <source>
        <dbReference type="ARBA" id="ARBA00005771"/>
    </source>
</evidence>
<proteinExistence type="inferred from homology"/>
<dbReference type="FunFam" id="3.40.50.300:FF:000433">
    <property type="entry name" value="Estrogen sulfotransferase"/>
    <property type="match status" value="1"/>
</dbReference>
<keyword evidence="3" id="KW-0963">Cytoplasm</keyword>
<evidence type="ECO:0000313" key="8">
    <source>
        <dbReference type="Ensembl" id="ENSDCDP00010008510.1"/>
    </source>
</evidence>
<feature type="domain" description="Sulfotransferase" evidence="7">
    <location>
        <begin position="43"/>
        <end position="289"/>
    </location>
</feature>
<dbReference type="Ensembl" id="ENSDCDT00010008944.1">
    <property type="protein sequence ID" value="ENSDCDP00010008510.1"/>
    <property type="gene ID" value="ENSDCDG00010003842.1"/>
</dbReference>
<comment type="subcellular location">
    <subcellularLocation>
        <location evidence="1">Cytoplasm</location>
    </subcellularLocation>
</comment>
<keyword evidence="5" id="KW-0128">Catecholamine metabolism</keyword>
<evidence type="ECO:0000256" key="6">
    <source>
        <dbReference type="RuleBase" id="RU361155"/>
    </source>
</evidence>
<keyword evidence="4 6" id="KW-0808">Transferase</keyword>
<dbReference type="EC" id="2.8.2.-" evidence="6"/>
<dbReference type="Pfam" id="PF00685">
    <property type="entry name" value="Sulfotransfer_1"/>
    <property type="match status" value="1"/>
</dbReference>
<evidence type="ECO:0000256" key="3">
    <source>
        <dbReference type="ARBA" id="ARBA00022490"/>
    </source>
</evidence>
<comment type="similarity">
    <text evidence="2 6">Belongs to the sulfotransferase 1 family.</text>
</comment>
<dbReference type="AlphaFoldDB" id="A0AAY4AJX5"/>
<name>A0AAY4AJX5_9TELE</name>
<dbReference type="GO" id="GO:0006584">
    <property type="term" value="P:catecholamine metabolic process"/>
    <property type="evidence" value="ECO:0007669"/>
    <property type="project" value="UniProtKB-KW"/>
</dbReference>
<evidence type="ECO:0000256" key="5">
    <source>
        <dbReference type="ARBA" id="ARBA00022939"/>
    </source>
</evidence>
<protein>
    <recommendedName>
        <fullName evidence="6">Sulfotransferase</fullName>
        <ecNumber evidence="6">2.8.2.-</ecNumber>
    </recommendedName>
</protein>
<dbReference type="GO" id="GO:0006805">
    <property type="term" value="P:xenobiotic metabolic process"/>
    <property type="evidence" value="ECO:0007669"/>
    <property type="project" value="UniProtKB-ARBA"/>
</dbReference>
<dbReference type="Proteomes" id="UP000694580">
    <property type="component" value="Chromosome 5"/>
</dbReference>
<reference evidence="8 9" key="1">
    <citation type="submission" date="2020-06" db="EMBL/GenBank/DDBJ databases">
        <authorList>
            <consortium name="Wellcome Sanger Institute Data Sharing"/>
        </authorList>
    </citation>
    <scope>NUCLEOTIDE SEQUENCE [LARGE SCALE GENOMIC DNA]</scope>
</reference>
<dbReference type="InterPro" id="IPR027417">
    <property type="entry name" value="P-loop_NTPase"/>
</dbReference>
<reference evidence="8" key="3">
    <citation type="submission" date="2025-09" db="UniProtKB">
        <authorList>
            <consortium name="Ensembl"/>
        </authorList>
    </citation>
    <scope>IDENTIFICATION</scope>
</reference>
<accession>A0AAY4AJX5</accession>
<dbReference type="SUPFAM" id="SSF52540">
    <property type="entry name" value="P-loop containing nucleoside triphosphate hydrolases"/>
    <property type="match status" value="1"/>
</dbReference>
<dbReference type="PANTHER" id="PTHR11783">
    <property type="entry name" value="SULFOTRANSFERASE SULT"/>
    <property type="match status" value="1"/>
</dbReference>
<dbReference type="GO" id="GO:0008146">
    <property type="term" value="F:sulfotransferase activity"/>
    <property type="evidence" value="ECO:0007669"/>
    <property type="project" value="InterPro"/>
</dbReference>
<evidence type="ECO:0000313" key="9">
    <source>
        <dbReference type="Proteomes" id="UP000694580"/>
    </source>
</evidence>